<accession>A0A238WCQ4</accession>
<dbReference type="EMBL" id="FZNQ01000007">
    <property type="protein sequence ID" value="SNR44131.1"/>
    <property type="molecule type" value="Genomic_DNA"/>
</dbReference>
<evidence type="ECO:0000313" key="3">
    <source>
        <dbReference type="EMBL" id="SNR44131.1"/>
    </source>
</evidence>
<keyword evidence="1" id="KW-1133">Transmembrane helix</keyword>
<evidence type="ECO:0000313" key="4">
    <source>
        <dbReference type="Proteomes" id="UP000198397"/>
    </source>
</evidence>
<dbReference type="OrthoDB" id="331639at2157"/>
<gene>
    <name evidence="3" type="ORF">SAMN06264855_10711</name>
</gene>
<keyword evidence="1" id="KW-0472">Membrane</keyword>
<feature type="domain" description="Inner membrane protein YgaP-like transmembrane" evidence="2">
    <location>
        <begin position="1"/>
        <end position="74"/>
    </location>
</feature>
<dbReference type="Pfam" id="PF11127">
    <property type="entry name" value="YgaP-like_TM"/>
    <property type="match status" value="1"/>
</dbReference>
<keyword evidence="1" id="KW-0812">Transmembrane</keyword>
<dbReference type="AlphaFoldDB" id="A0A238WCQ4"/>
<dbReference type="InterPro" id="IPR021309">
    <property type="entry name" value="YgaP-like_TM"/>
</dbReference>
<evidence type="ECO:0000259" key="2">
    <source>
        <dbReference type="Pfam" id="PF11127"/>
    </source>
</evidence>
<feature type="transmembrane region" description="Helical" evidence="1">
    <location>
        <begin position="37"/>
        <end position="57"/>
    </location>
</feature>
<proteinExistence type="predicted"/>
<reference evidence="3 4" key="1">
    <citation type="submission" date="2017-06" db="EMBL/GenBank/DDBJ databases">
        <authorList>
            <person name="Kim H.J."/>
            <person name="Triplett B.A."/>
        </authorList>
    </citation>
    <scope>NUCLEOTIDE SEQUENCE [LARGE SCALE GENOMIC DNA]</scope>
    <source>
        <strain evidence="3 4">DSM 8800</strain>
    </source>
</reference>
<dbReference type="RefSeq" id="WP_089384558.1">
    <property type="nucleotide sequence ID" value="NZ_FZNQ01000007.1"/>
</dbReference>
<protein>
    <recommendedName>
        <fullName evidence="2">Inner membrane protein YgaP-like transmembrane domain-containing protein</fullName>
    </recommendedName>
</protein>
<name>A0A238WCQ4_HALVU</name>
<organism evidence="3 4">
    <name type="scientific">Halorubrum vacuolatum</name>
    <name type="common">Natronobacterium vacuolatum</name>
    <dbReference type="NCBI Taxonomy" id="63740"/>
    <lineage>
        <taxon>Archaea</taxon>
        <taxon>Methanobacteriati</taxon>
        <taxon>Methanobacteriota</taxon>
        <taxon>Stenosarchaea group</taxon>
        <taxon>Halobacteria</taxon>
        <taxon>Halobacteriales</taxon>
        <taxon>Haloferacaceae</taxon>
        <taxon>Halorubrum</taxon>
    </lineage>
</organism>
<feature type="transmembrane region" description="Helical" evidence="1">
    <location>
        <begin position="12"/>
        <end position="31"/>
    </location>
</feature>
<sequence>MKKNVGGRDRTARIALGLVSVAAMMVTVAFGEPLGDPAQGIVAVVLLLLAFVFLGTAGAEKCPVNRAVGRNTYDNRAIEERP</sequence>
<evidence type="ECO:0000256" key="1">
    <source>
        <dbReference type="SAM" id="Phobius"/>
    </source>
</evidence>
<keyword evidence="4" id="KW-1185">Reference proteome</keyword>
<dbReference type="Proteomes" id="UP000198397">
    <property type="component" value="Unassembled WGS sequence"/>
</dbReference>